<keyword evidence="3" id="KW-0238">DNA-binding</keyword>
<dbReference type="PANTHER" id="PTHR31429:SF3">
    <property type="entry name" value="WRKY TRANSCRIPTION FACTOR 40-RELATED"/>
    <property type="match status" value="1"/>
</dbReference>
<comment type="subcellular location">
    <subcellularLocation>
        <location evidence="1">Nucleus</location>
    </subcellularLocation>
</comment>
<organism evidence="8 9">
    <name type="scientific">Vanilla planifolia</name>
    <name type="common">Vanilla</name>
    <dbReference type="NCBI Taxonomy" id="51239"/>
    <lineage>
        <taxon>Eukaryota</taxon>
        <taxon>Viridiplantae</taxon>
        <taxon>Streptophyta</taxon>
        <taxon>Embryophyta</taxon>
        <taxon>Tracheophyta</taxon>
        <taxon>Spermatophyta</taxon>
        <taxon>Magnoliopsida</taxon>
        <taxon>Liliopsida</taxon>
        <taxon>Asparagales</taxon>
        <taxon>Orchidaceae</taxon>
        <taxon>Vanilloideae</taxon>
        <taxon>Vanilleae</taxon>
        <taxon>Vanilla</taxon>
    </lineage>
</organism>
<keyword evidence="4" id="KW-0804">Transcription</keyword>
<keyword evidence="6" id="KW-0175">Coiled coil</keyword>
<keyword evidence="2" id="KW-0805">Transcription regulation</keyword>
<name>A0A835QH36_VANPL</name>
<dbReference type="OrthoDB" id="1879341at2759"/>
<dbReference type="SUPFAM" id="SSF118290">
    <property type="entry name" value="WRKY DNA-binding domain"/>
    <property type="match status" value="1"/>
</dbReference>
<protein>
    <recommendedName>
        <fullName evidence="7">WRKY domain-containing protein</fullName>
    </recommendedName>
</protein>
<dbReference type="GO" id="GO:0043565">
    <property type="term" value="F:sequence-specific DNA binding"/>
    <property type="evidence" value="ECO:0007669"/>
    <property type="project" value="InterPro"/>
</dbReference>
<sequence>MADEPKAWPQCSNLDLSLGIGHVVEASTSDKTKKLEQLSEENRRLSERLIAMSTNYSLLQMQLHNLLNSSSMSKKRECDSLGDDGFTAKLKNTQGECSLKRSKVEDKSTFKISVRTHPLETSLAVNDGYMWRKYGQKVTRDNPSPRAYYRCSFAPTCPVKKKVQRSVEDQSLVVVTYEGEHNHRLSIQSQCNQLSQVGDSIPLVSKISLSPMDDLSYNSGHIDVLKDHKEMTTSELQKDVVEQITTILVQEPCFRESLANAMIMRNFDLTLSEK</sequence>
<dbReference type="InterPro" id="IPR044810">
    <property type="entry name" value="WRKY_plant"/>
</dbReference>
<comment type="caution">
    <text evidence="8">The sequence shown here is derived from an EMBL/GenBank/DDBJ whole genome shotgun (WGS) entry which is preliminary data.</text>
</comment>
<evidence type="ECO:0000256" key="2">
    <source>
        <dbReference type="ARBA" id="ARBA00023015"/>
    </source>
</evidence>
<dbReference type="GO" id="GO:0005634">
    <property type="term" value="C:nucleus"/>
    <property type="evidence" value="ECO:0007669"/>
    <property type="project" value="UniProtKB-SubCell"/>
</dbReference>
<accession>A0A835QH36</accession>
<dbReference type="Proteomes" id="UP000639772">
    <property type="component" value="Chromosome 9"/>
</dbReference>
<dbReference type="PANTHER" id="PTHR31429">
    <property type="entry name" value="WRKY TRANSCRIPTION FACTOR 36-RELATED"/>
    <property type="match status" value="1"/>
</dbReference>
<feature type="domain" description="WRKY" evidence="7">
    <location>
        <begin position="120"/>
        <end position="186"/>
    </location>
</feature>
<dbReference type="AlphaFoldDB" id="A0A835QH36"/>
<keyword evidence="5" id="KW-0539">Nucleus</keyword>
<feature type="coiled-coil region" evidence="6">
    <location>
        <begin position="28"/>
        <end position="55"/>
    </location>
</feature>
<evidence type="ECO:0000256" key="4">
    <source>
        <dbReference type="ARBA" id="ARBA00023163"/>
    </source>
</evidence>
<dbReference type="InterPro" id="IPR036576">
    <property type="entry name" value="WRKY_dom_sf"/>
</dbReference>
<evidence type="ECO:0000313" key="9">
    <source>
        <dbReference type="Proteomes" id="UP000639772"/>
    </source>
</evidence>
<dbReference type="InterPro" id="IPR003657">
    <property type="entry name" value="WRKY_dom"/>
</dbReference>
<evidence type="ECO:0000256" key="3">
    <source>
        <dbReference type="ARBA" id="ARBA00023125"/>
    </source>
</evidence>
<dbReference type="Pfam" id="PF03106">
    <property type="entry name" value="WRKY"/>
    <property type="match status" value="1"/>
</dbReference>
<evidence type="ECO:0000256" key="6">
    <source>
        <dbReference type="SAM" id="Coils"/>
    </source>
</evidence>
<proteinExistence type="predicted"/>
<evidence type="ECO:0000256" key="5">
    <source>
        <dbReference type="ARBA" id="ARBA00023242"/>
    </source>
</evidence>
<evidence type="ECO:0000256" key="1">
    <source>
        <dbReference type="ARBA" id="ARBA00004123"/>
    </source>
</evidence>
<dbReference type="PROSITE" id="PS50811">
    <property type="entry name" value="WRKY"/>
    <property type="match status" value="1"/>
</dbReference>
<gene>
    <name evidence="8" type="ORF">HPP92_017961</name>
</gene>
<dbReference type="SMART" id="SM00774">
    <property type="entry name" value="WRKY"/>
    <property type="match status" value="1"/>
</dbReference>
<dbReference type="GO" id="GO:0003700">
    <property type="term" value="F:DNA-binding transcription factor activity"/>
    <property type="evidence" value="ECO:0007669"/>
    <property type="project" value="InterPro"/>
</dbReference>
<reference evidence="8 9" key="1">
    <citation type="journal article" date="2020" name="Nat. Food">
        <title>A phased Vanilla planifolia genome enables genetic improvement of flavour and production.</title>
        <authorList>
            <person name="Hasing T."/>
            <person name="Tang H."/>
            <person name="Brym M."/>
            <person name="Khazi F."/>
            <person name="Huang T."/>
            <person name="Chambers A.H."/>
        </authorList>
    </citation>
    <scope>NUCLEOTIDE SEQUENCE [LARGE SCALE GENOMIC DNA]</scope>
    <source>
        <tissue evidence="8">Leaf</tissue>
    </source>
</reference>
<evidence type="ECO:0000313" key="8">
    <source>
        <dbReference type="EMBL" id="KAG0468633.1"/>
    </source>
</evidence>
<evidence type="ECO:0000259" key="7">
    <source>
        <dbReference type="PROSITE" id="PS50811"/>
    </source>
</evidence>
<dbReference type="EMBL" id="JADCNM010000009">
    <property type="protein sequence ID" value="KAG0468633.1"/>
    <property type="molecule type" value="Genomic_DNA"/>
</dbReference>
<dbReference type="Gene3D" id="2.20.25.80">
    <property type="entry name" value="WRKY domain"/>
    <property type="match status" value="1"/>
</dbReference>